<evidence type="ECO:0000259" key="3">
    <source>
        <dbReference type="SMART" id="SM01008"/>
    </source>
</evidence>
<dbReference type="InterPro" id="IPR036856">
    <property type="entry name" value="Ald_Oxase/Xan_DH_a/b_sf"/>
</dbReference>
<reference evidence="4" key="1">
    <citation type="submission" date="2020-02" db="EMBL/GenBank/DDBJ databases">
        <authorList>
            <person name="Meier V. D."/>
        </authorList>
    </citation>
    <scope>NUCLEOTIDE SEQUENCE</scope>
    <source>
        <strain evidence="4">AVDCRST_MAG18</strain>
    </source>
</reference>
<dbReference type="Pfam" id="PF20256">
    <property type="entry name" value="MoCoBD_2"/>
    <property type="match status" value="1"/>
</dbReference>
<evidence type="ECO:0000256" key="1">
    <source>
        <dbReference type="ARBA" id="ARBA00022505"/>
    </source>
</evidence>
<evidence type="ECO:0000313" key="4">
    <source>
        <dbReference type="EMBL" id="CAA9588074.1"/>
    </source>
</evidence>
<gene>
    <name evidence="4" type="ORF">AVDCRST_MAG18-4282</name>
</gene>
<dbReference type="Gene3D" id="3.90.1170.50">
    <property type="entry name" value="Aldehyde oxidase/xanthine dehydrogenase, a/b hammerhead"/>
    <property type="match status" value="1"/>
</dbReference>
<dbReference type="InterPro" id="IPR037165">
    <property type="entry name" value="AldOxase/xan_DH_Mopterin-bd_sf"/>
</dbReference>
<dbReference type="GO" id="GO:0005506">
    <property type="term" value="F:iron ion binding"/>
    <property type="evidence" value="ECO:0007669"/>
    <property type="project" value="InterPro"/>
</dbReference>
<dbReference type="InterPro" id="IPR008274">
    <property type="entry name" value="AldOxase/xan_DH_MoCoBD1"/>
</dbReference>
<name>A0A6J4VWS3_9BACT</name>
<dbReference type="InterPro" id="IPR016208">
    <property type="entry name" value="Ald_Oxase/xanthine_DH-like"/>
</dbReference>
<dbReference type="Pfam" id="PF01315">
    <property type="entry name" value="Ald_Xan_dh_C"/>
    <property type="match status" value="1"/>
</dbReference>
<dbReference type="Pfam" id="PF02738">
    <property type="entry name" value="MoCoBD_1"/>
    <property type="match status" value="1"/>
</dbReference>
<proteinExistence type="predicted"/>
<dbReference type="SMART" id="SM01008">
    <property type="entry name" value="Ald_Xan_dh_C"/>
    <property type="match status" value="1"/>
</dbReference>
<dbReference type="SUPFAM" id="SSF54665">
    <property type="entry name" value="CO dehydrogenase molybdoprotein N-domain-like"/>
    <property type="match status" value="1"/>
</dbReference>
<feature type="domain" description="Aldehyde oxidase/xanthine dehydrogenase a/b hammerhead" evidence="3">
    <location>
        <begin position="22"/>
        <end position="125"/>
    </location>
</feature>
<keyword evidence="2 4" id="KW-0560">Oxidoreductase</keyword>
<dbReference type="EMBL" id="CADCWN010000342">
    <property type="protein sequence ID" value="CAA9588074.1"/>
    <property type="molecule type" value="Genomic_DNA"/>
</dbReference>
<keyword evidence="1" id="KW-0500">Molybdenum</keyword>
<dbReference type="PANTHER" id="PTHR11908">
    <property type="entry name" value="XANTHINE DEHYDROGENASE"/>
    <property type="match status" value="1"/>
</dbReference>
<dbReference type="InterPro" id="IPR000674">
    <property type="entry name" value="Ald_Oxase/Xan_DH_a/b"/>
</dbReference>
<dbReference type="InterPro" id="IPR046867">
    <property type="entry name" value="AldOxase/xan_DH_MoCoBD2"/>
</dbReference>
<dbReference type="EC" id="1.17.1.4" evidence="4"/>
<dbReference type="SUPFAM" id="SSF56003">
    <property type="entry name" value="Molybdenum cofactor-binding domain"/>
    <property type="match status" value="1"/>
</dbReference>
<dbReference type="AlphaFoldDB" id="A0A6J4VWS3"/>
<evidence type="ECO:0000256" key="2">
    <source>
        <dbReference type="ARBA" id="ARBA00023002"/>
    </source>
</evidence>
<accession>A0A6J4VWS3</accession>
<dbReference type="GO" id="GO:0004854">
    <property type="term" value="F:xanthine dehydrogenase activity"/>
    <property type="evidence" value="ECO:0007669"/>
    <property type="project" value="UniProtKB-EC"/>
</dbReference>
<dbReference type="Gene3D" id="3.30.365.10">
    <property type="entry name" value="Aldehyde oxidase/xanthine dehydrogenase, molybdopterin binding domain"/>
    <property type="match status" value="4"/>
</dbReference>
<organism evidence="4">
    <name type="scientific">uncultured Thermomicrobiales bacterium</name>
    <dbReference type="NCBI Taxonomy" id="1645740"/>
    <lineage>
        <taxon>Bacteria</taxon>
        <taxon>Pseudomonadati</taxon>
        <taxon>Thermomicrobiota</taxon>
        <taxon>Thermomicrobia</taxon>
        <taxon>Thermomicrobiales</taxon>
        <taxon>environmental samples</taxon>
    </lineage>
</organism>
<sequence>MTGTLRQVGTPTKRIDAPDKLRGAELFAADLRLPGMAHARLVLSPHASARIVAFEATAARAMPGVVAVYGAAELETLWRERPAPPPLAVGRVSYYGQPVAIVVAENETIATEAALLIQIDYEPLPAVLDLEAALRPDTPCAVDESVRGGESVEALAVGPNVAGIHHLQRGDVERGLAESDVVVTRTYRTRRAHQGYLEPHATVAATDPRGNLDVWTATQAMFFCRDAVAAATGLPLHRVRLTALAVGGGFGGKHVALYEPLVGLLALHLRRPVRLVLSRTEEFVATNPAPAGLIELTTGARRDGTLLVLKARVVFETGAFHGEVPTGLACLILGAAYRIPHFDIRGYDVYTNTTPPGAYRAPGGPQAAFAIESNMDIMARELGLDRLAMRLGNVAVEGDLRPDRTVWPTVAFRACLEAAREHPLWREPVGAHEGLGIAVGAWGGSREPATAVCRLDADGSLDLLLGSQDISGSNTSLALMAAETFGIDMARVRVVTPDSTAAPYAGVSGGSKTVYTVGAAVLLAAEDARRQLLAIAAEELETIPEDLEIVGEEVRVRGVPDRARSIAALAQLTMLFNGHHPPVYGRGSSGLRQGYPAATVHLARVRVDPETGQVQLLRYAAVQDVGRAINPAAVEGQIAGGAVQGIGWGLYEGMEYDESGTLLTASLLDYALPRAPDLPSIETVVLEESAPTNPFGAKGVGEPPIMLGAAVLANAVADALGERVYELPLTAARVLRAITTSADERA</sequence>
<protein>
    <submittedName>
        <fullName evidence="4">Xanthine dehydrogenase, molybdenum binding subunit</fullName>
        <ecNumber evidence="4">1.17.1.4</ecNumber>
    </submittedName>
</protein>
<dbReference type="PANTHER" id="PTHR11908:SF132">
    <property type="entry name" value="ALDEHYDE OXIDASE 1-RELATED"/>
    <property type="match status" value="1"/>
</dbReference>